<gene>
    <name evidence="6" type="ORF">GT347_21120</name>
</gene>
<keyword evidence="2" id="KW-0805">Transcription regulation</keyword>
<dbReference type="AlphaFoldDB" id="A0A857JG65"/>
<dbReference type="EMBL" id="CP047650">
    <property type="protein sequence ID" value="QHJ01656.1"/>
    <property type="molecule type" value="Genomic_DNA"/>
</dbReference>
<dbReference type="InterPro" id="IPR050950">
    <property type="entry name" value="HTH-type_LysR_regulators"/>
</dbReference>
<dbReference type="PRINTS" id="PR00039">
    <property type="entry name" value="HTHLYSR"/>
</dbReference>
<dbReference type="Gene3D" id="1.10.10.10">
    <property type="entry name" value="Winged helix-like DNA-binding domain superfamily/Winged helix DNA-binding domain"/>
    <property type="match status" value="1"/>
</dbReference>
<dbReference type="PANTHER" id="PTHR30419:SF14">
    <property type="entry name" value="LYSR FAMILY TRANSCRIPTIONAL REGULATOR"/>
    <property type="match status" value="1"/>
</dbReference>
<dbReference type="Proteomes" id="UP000464787">
    <property type="component" value="Chromosome"/>
</dbReference>
<dbReference type="SUPFAM" id="SSF46785">
    <property type="entry name" value="Winged helix' DNA-binding domain"/>
    <property type="match status" value="1"/>
</dbReference>
<feature type="domain" description="HTH lysR-type" evidence="5">
    <location>
        <begin position="3"/>
        <end position="60"/>
    </location>
</feature>
<dbReference type="GO" id="GO:0005829">
    <property type="term" value="C:cytosol"/>
    <property type="evidence" value="ECO:0007669"/>
    <property type="project" value="TreeGrafter"/>
</dbReference>
<comment type="similarity">
    <text evidence="1">Belongs to the LysR transcriptional regulatory family.</text>
</comment>
<name>A0A857JG65_9BURK</name>
<evidence type="ECO:0000256" key="2">
    <source>
        <dbReference type="ARBA" id="ARBA00023015"/>
    </source>
</evidence>
<dbReference type="Pfam" id="PF00126">
    <property type="entry name" value="HTH_1"/>
    <property type="match status" value="1"/>
</dbReference>
<dbReference type="CDD" id="cd08440">
    <property type="entry name" value="PBP2_LTTR_like_4"/>
    <property type="match status" value="1"/>
</dbReference>
<dbReference type="GO" id="GO:0003677">
    <property type="term" value="F:DNA binding"/>
    <property type="evidence" value="ECO:0007669"/>
    <property type="project" value="UniProtKB-KW"/>
</dbReference>
<dbReference type="PANTHER" id="PTHR30419">
    <property type="entry name" value="HTH-TYPE TRANSCRIPTIONAL REGULATOR YBHD"/>
    <property type="match status" value="1"/>
</dbReference>
<evidence type="ECO:0000256" key="1">
    <source>
        <dbReference type="ARBA" id="ARBA00009437"/>
    </source>
</evidence>
<sequence>MNISLQQLRVFQAVAAERNFSRAGDRIGLTQPAVSRAVTELENQLGLRLFDRTTREVAPTDAGRQLAAHLERLLDELDTALLDVQGLGRQRRGRVRVASSPTLSAALMPACIAAAAADGTEIVLLDRIQQDALDSVRSGTVDFGVVVDPADPAGLHCEPILREPFCLVCPADHALAQGGDVAWSRLAEHPLVLLDQASGSRRLIDEALARQGVAPQVVQQLGHPTTVFRMVESGIGVAVLPALALASWHSPGLVARRLLPRIDREIMLVHREHRSLSPLAQQVWALVADIASRMQPSDADRWDFSQGA</sequence>
<dbReference type="SUPFAM" id="SSF53850">
    <property type="entry name" value="Periplasmic binding protein-like II"/>
    <property type="match status" value="1"/>
</dbReference>
<dbReference type="Pfam" id="PF03466">
    <property type="entry name" value="LysR_substrate"/>
    <property type="match status" value="1"/>
</dbReference>
<dbReference type="InterPro" id="IPR005119">
    <property type="entry name" value="LysR_subst-bd"/>
</dbReference>
<dbReference type="InterPro" id="IPR036388">
    <property type="entry name" value="WH-like_DNA-bd_sf"/>
</dbReference>
<proteinExistence type="inferred from homology"/>
<dbReference type="Gene3D" id="3.40.190.290">
    <property type="match status" value="1"/>
</dbReference>
<reference evidence="6 7" key="1">
    <citation type="submission" date="2020-01" db="EMBL/GenBank/DDBJ databases">
        <title>Genome sequencing of strain KACC 21265.</title>
        <authorList>
            <person name="Heo J."/>
            <person name="Kim S.-J."/>
            <person name="Kim J.-S."/>
            <person name="Hong S.-B."/>
            <person name="Kwon S.-W."/>
        </authorList>
    </citation>
    <scope>NUCLEOTIDE SEQUENCE [LARGE SCALE GENOMIC DNA]</scope>
    <source>
        <strain evidence="6 7">KACC 21265</strain>
    </source>
</reference>
<keyword evidence="3" id="KW-0238">DNA-binding</keyword>
<dbReference type="KEGG" id="xyk:GT347_21120"/>
<dbReference type="PROSITE" id="PS50931">
    <property type="entry name" value="HTH_LYSR"/>
    <property type="match status" value="1"/>
</dbReference>
<evidence type="ECO:0000259" key="5">
    <source>
        <dbReference type="PROSITE" id="PS50931"/>
    </source>
</evidence>
<dbReference type="RefSeq" id="WP_160555464.1">
    <property type="nucleotide sequence ID" value="NZ_CP047650.1"/>
</dbReference>
<keyword evidence="4" id="KW-0804">Transcription</keyword>
<evidence type="ECO:0000256" key="3">
    <source>
        <dbReference type="ARBA" id="ARBA00023125"/>
    </source>
</evidence>
<organism evidence="6 7">
    <name type="scientific">Xylophilus rhododendri</name>
    <dbReference type="NCBI Taxonomy" id="2697032"/>
    <lineage>
        <taxon>Bacteria</taxon>
        <taxon>Pseudomonadati</taxon>
        <taxon>Pseudomonadota</taxon>
        <taxon>Betaproteobacteria</taxon>
        <taxon>Burkholderiales</taxon>
        <taxon>Xylophilus</taxon>
    </lineage>
</organism>
<accession>A0A857JG65</accession>
<evidence type="ECO:0000256" key="4">
    <source>
        <dbReference type="ARBA" id="ARBA00023163"/>
    </source>
</evidence>
<dbReference type="InterPro" id="IPR036390">
    <property type="entry name" value="WH_DNA-bd_sf"/>
</dbReference>
<evidence type="ECO:0000313" key="6">
    <source>
        <dbReference type="EMBL" id="QHJ01656.1"/>
    </source>
</evidence>
<keyword evidence="7" id="KW-1185">Reference proteome</keyword>
<dbReference type="FunFam" id="1.10.10.10:FF:000001">
    <property type="entry name" value="LysR family transcriptional regulator"/>
    <property type="match status" value="1"/>
</dbReference>
<protein>
    <submittedName>
        <fullName evidence="6">LysR family transcriptional regulator</fullName>
    </submittedName>
</protein>
<dbReference type="GO" id="GO:0003700">
    <property type="term" value="F:DNA-binding transcription factor activity"/>
    <property type="evidence" value="ECO:0007669"/>
    <property type="project" value="InterPro"/>
</dbReference>
<dbReference type="InterPro" id="IPR000847">
    <property type="entry name" value="LysR_HTH_N"/>
</dbReference>
<evidence type="ECO:0000313" key="7">
    <source>
        <dbReference type="Proteomes" id="UP000464787"/>
    </source>
</evidence>